<dbReference type="AlphaFoldDB" id="A0A644YKX7"/>
<dbReference type="InterPro" id="IPR043129">
    <property type="entry name" value="ATPase_NBD"/>
</dbReference>
<dbReference type="Pfam" id="PF00480">
    <property type="entry name" value="ROK"/>
    <property type="match status" value="1"/>
</dbReference>
<dbReference type="SUPFAM" id="SSF53067">
    <property type="entry name" value="Actin-like ATPase domain"/>
    <property type="match status" value="1"/>
</dbReference>
<protein>
    <recommendedName>
        <fullName evidence="2">ROK family protein</fullName>
    </recommendedName>
</protein>
<evidence type="ECO:0008006" key="2">
    <source>
        <dbReference type="Google" id="ProtNLM"/>
    </source>
</evidence>
<dbReference type="Gene3D" id="3.30.420.40">
    <property type="match status" value="2"/>
</dbReference>
<proteinExistence type="predicted"/>
<organism evidence="1">
    <name type="scientific">bioreactor metagenome</name>
    <dbReference type="NCBI Taxonomy" id="1076179"/>
    <lineage>
        <taxon>unclassified sequences</taxon>
        <taxon>metagenomes</taxon>
        <taxon>ecological metagenomes</taxon>
    </lineage>
</organism>
<gene>
    <name evidence="1" type="ORF">SDC9_75842</name>
</gene>
<sequence length="112" mass="11617">MLALAEEGDPGALAVVERTGAGLARVIGVLGNMFDPERIIVCGGIAESIEPVLAAARRRLGPSILHLPAPELIASRLGEDIVVRGAVVHALDGARRISVPRLAEQRLRGAGS</sequence>
<accession>A0A644YKX7</accession>
<dbReference type="InterPro" id="IPR000600">
    <property type="entry name" value="ROK"/>
</dbReference>
<evidence type="ECO:0000313" key="1">
    <source>
        <dbReference type="EMBL" id="MPM29302.1"/>
    </source>
</evidence>
<name>A0A644YKX7_9ZZZZ</name>
<dbReference type="EMBL" id="VSSQ01005478">
    <property type="protein sequence ID" value="MPM29302.1"/>
    <property type="molecule type" value="Genomic_DNA"/>
</dbReference>
<comment type="caution">
    <text evidence="1">The sequence shown here is derived from an EMBL/GenBank/DDBJ whole genome shotgun (WGS) entry which is preliminary data.</text>
</comment>
<reference evidence="1" key="1">
    <citation type="submission" date="2019-08" db="EMBL/GenBank/DDBJ databases">
        <authorList>
            <person name="Kucharzyk K."/>
            <person name="Murdoch R.W."/>
            <person name="Higgins S."/>
            <person name="Loffler F."/>
        </authorList>
    </citation>
    <scope>NUCLEOTIDE SEQUENCE</scope>
</reference>